<organism evidence="2 3">
    <name type="scientific">Rhodomicrobium vannielii (strain ATCC 17100 / DSM 162 / LMG 4299 / NCIMB 10020 / ATH 3.1.1)</name>
    <dbReference type="NCBI Taxonomy" id="648757"/>
    <lineage>
        <taxon>Bacteria</taxon>
        <taxon>Pseudomonadati</taxon>
        <taxon>Pseudomonadota</taxon>
        <taxon>Alphaproteobacteria</taxon>
        <taxon>Hyphomicrobiales</taxon>
        <taxon>Hyphomicrobiaceae</taxon>
        <taxon>Rhodomicrobium</taxon>
    </lineage>
</organism>
<dbReference type="RefSeq" id="WP_013419497.1">
    <property type="nucleotide sequence ID" value="NC_014664.1"/>
</dbReference>
<dbReference type="HOGENOM" id="CLU_2357893_0_0_5"/>
<reference evidence="3" key="1">
    <citation type="journal article" date="2011" name="J. Bacteriol.">
        <title>Genome sequences of eight morphologically diverse alphaproteobacteria.</title>
        <authorList>
            <consortium name="US DOE Joint Genome Institute"/>
            <person name="Brown P.J."/>
            <person name="Kysela D.T."/>
            <person name="Buechlein A."/>
            <person name="Hemmerich C."/>
            <person name="Brun Y.V."/>
        </authorList>
    </citation>
    <scope>NUCLEOTIDE SEQUENCE [LARGE SCALE GENOMIC DNA]</scope>
    <source>
        <strain evidence="3">ATCC 17100 / ATH 3.1.1 / DSM 162 / LMG 4299</strain>
    </source>
</reference>
<accession>E3I072</accession>
<feature type="region of interest" description="Disordered" evidence="1">
    <location>
        <begin position="75"/>
        <end position="96"/>
    </location>
</feature>
<evidence type="ECO:0000313" key="2">
    <source>
        <dbReference type="EMBL" id="ADP71107.1"/>
    </source>
</evidence>
<evidence type="ECO:0000313" key="3">
    <source>
        <dbReference type="Proteomes" id="UP000001399"/>
    </source>
</evidence>
<dbReference type="EMBL" id="CP002292">
    <property type="protein sequence ID" value="ADP71107.1"/>
    <property type="molecule type" value="Genomic_DNA"/>
</dbReference>
<gene>
    <name evidence="2" type="ordered locus">Rvan_1866</name>
</gene>
<name>E3I072_RHOVT</name>
<dbReference type="AlphaFoldDB" id="E3I072"/>
<keyword evidence="3" id="KW-1185">Reference proteome</keyword>
<evidence type="ECO:0000256" key="1">
    <source>
        <dbReference type="SAM" id="MobiDB-lite"/>
    </source>
</evidence>
<sequence>MPKASSGNARNFGEVRRYLRREVRLKKDGAGRSWRSAKPLLDAHFYLSRLAQTSPLQPQPLVVQELDPGLFERLPDGAAHDGERRPSAILEIPSDQ</sequence>
<dbReference type="KEGG" id="rva:Rvan_1866"/>
<proteinExistence type="predicted"/>
<feature type="compositionally biased region" description="Basic and acidic residues" evidence="1">
    <location>
        <begin position="75"/>
        <end position="86"/>
    </location>
</feature>
<protein>
    <submittedName>
        <fullName evidence="2">Uncharacterized protein</fullName>
    </submittedName>
</protein>
<dbReference type="Proteomes" id="UP000001399">
    <property type="component" value="Chromosome"/>
</dbReference>